<evidence type="ECO:0000256" key="2">
    <source>
        <dbReference type="ARBA" id="ARBA00023306"/>
    </source>
</evidence>
<gene>
    <name evidence="6" type="ORF">PSON_ATCC_30995.1.T1130018</name>
</gene>
<dbReference type="InterPro" id="IPR006671">
    <property type="entry name" value="Cyclin_N"/>
</dbReference>
<dbReference type="EMBL" id="CAJJDN010000113">
    <property type="protein sequence ID" value="CAD8117126.1"/>
    <property type="molecule type" value="Genomic_DNA"/>
</dbReference>
<organism evidence="6 7">
    <name type="scientific">Paramecium sonneborni</name>
    <dbReference type="NCBI Taxonomy" id="65129"/>
    <lineage>
        <taxon>Eukaryota</taxon>
        <taxon>Sar</taxon>
        <taxon>Alveolata</taxon>
        <taxon>Ciliophora</taxon>
        <taxon>Intramacronucleata</taxon>
        <taxon>Oligohymenophorea</taxon>
        <taxon>Peniculida</taxon>
        <taxon>Parameciidae</taxon>
        <taxon>Paramecium</taxon>
    </lineage>
</organism>
<dbReference type="InterPro" id="IPR013763">
    <property type="entry name" value="Cyclin-like_dom"/>
</dbReference>
<evidence type="ECO:0000313" key="6">
    <source>
        <dbReference type="EMBL" id="CAD8117126.1"/>
    </source>
</evidence>
<dbReference type="PIRSF" id="PIRSF001771">
    <property type="entry name" value="Cyclin_A_B_D_E"/>
    <property type="match status" value="1"/>
</dbReference>
<dbReference type="InterPro" id="IPR039361">
    <property type="entry name" value="Cyclin"/>
</dbReference>
<dbReference type="SMART" id="SM00385">
    <property type="entry name" value="CYCLIN"/>
    <property type="match status" value="1"/>
</dbReference>
<dbReference type="Proteomes" id="UP000692954">
    <property type="component" value="Unassembled WGS sequence"/>
</dbReference>
<dbReference type="FunFam" id="1.10.472.10:FF:000089">
    <property type="entry name" value="Cyclin, N-terminal domain containing protein"/>
    <property type="match status" value="1"/>
</dbReference>
<dbReference type="OrthoDB" id="306099at2759"/>
<dbReference type="Pfam" id="PF00134">
    <property type="entry name" value="Cyclin_N"/>
    <property type="match status" value="1"/>
</dbReference>
<keyword evidence="7" id="KW-1185">Reference proteome</keyword>
<keyword evidence="3" id="KW-0195">Cyclin</keyword>
<dbReference type="InterPro" id="IPR046965">
    <property type="entry name" value="Cyclin_A/B-like"/>
</dbReference>
<keyword evidence="1" id="KW-0132">Cell division</keyword>
<feature type="region of interest" description="Disordered" evidence="4">
    <location>
        <begin position="1"/>
        <end position="48"/>
    </location>
</feature>
<comment type="caution">
    <text evidence="6">The sequence shown here is derived from an EMBL/GenBank/DDBJ whole genome shotgun (WGS) entry which is preliminary data.</text>
</comment>
<dbReference type="InterPro" id="IPR004367">
    <property type="entry name" value="Cyclin_C-dom"/>
</dbReference>
<keyword evidence="2" id="KW-0131">Cell cycle</keyword>
<dbReference type="Pfam" id="PF02984">
    <property type="entry name" value="Cyclin_C"/>
    <property type="match status" value="1"/>
</dbReference>
<comment type="similarity">
    <text evidence="3">Belongs to the cyclin family.</text>
</comment>
<feature type="compositionally biased region" description="Basic residues" evidence="4">
    <location>
        <begin position="19"/>
        <end position="32"/>
    </location>
</feature>
<evidence type="ECO:0000313" key="7">
    <source>
        <dbReference type="Proteomes" id="UP000692954"/>
    </source>
</evidence>
<accession>A0A8S1QNJ8</accession>
<sequence>MKKDRNLSRSRRSPSSQLKIKKTHKGKQKKNRNSQTSSFNTNSQSQEKQLNFREEGKLLYFIQKLEAEKEKKGICLKLSHLSIQDTQSTVTINNDLNHSQLRRQIEYSNYYHQEFQQSIIDENVYLGDCLENQKISHQLRAKMIDWMIEVLGNYSETTSDATFFRSVAIMDYYLQKSITQYSDNHLHLIGITSMFIATKLEDIHHIPLQDFVVRVSHNKYTASKIKAMEQTILETLNFEITFPTSLDFLHNIFYQCFSLNHNPNLQNILEASTYILKLCLHDYSMISFNSNTLASSSFIYSINFFLNQHKLPNQKLIISQFNNKIVQISQIDLNDLYLCQKKIEDLINTFQIKYPEFHNLEKFL</sequence>
<dbReference type="PANTHER" id="PTHR10177">
    <property type="entry name" value="CYCLINS"/>
    <property type="match status" value="1"/>
</dbReference>
<proteinExistence type="inferred from homology"/>
<dbReference type="AlphaFoldDB" id="A0A8S1QNJ8"/>
<name>A0A8S1QNJ8_9CILI</name>
<reference evidence="6" key="1">
    <citation type="submission" date="2021-01" db="EMBL/GenBank/DDBJ databases">
        <authorList>
            <consortium name="Genoscope - CEA"/>
            <person name="William W."/>
        </authorList>
    </citation>
    <scope>NUCLEOTIDE SEQUENCE</scope>
</reference>
<evidence type="ECO:0000256" key="1">
    <source>
        <dbReference type="ARBA" id="ARBA00022618"/>
    </source>
</evidence>
<evidence type="ECO:0000256" key="4">
    <source>
        <dbReference type="SAM" id="MobiDB-lite"/>
    </source>
</evidence>
<evidence type="ECO:0000259" key="5">
    <source>
        <dbReference type="SMART" id="SM00385"/>
    </source>
</evidence>
<protein>
    <recommendedName>
        <fullName evidence="5">Cyclin-like domain-containing protein</fullName>
    </recommendedName>
</protein>
<feature type="domain" description="Cyclin-like" evidence="5">
    <location>
        <begin position="145"/>
        <end position="234"/>
    </location>
</feature>
<evidence type="ECO:0000256" key="3">
    <source>
        <dbReference type="RuleBase" id="RU000383"/>
    </source>
</evidence>
<feature type="compositionally biased region" description="Low complexity" evidence="4">
    <location>
        <begin position="33"/>
        <end position="46"/>
    </location>
</feature>